<dbReference type="KEGG" id="fhl:OE105_01590"/>
<evidence type="ECO:0000313" key="2">
    <source>
        <dbReference type="EMBL" id="WAA12866.1"/>
    </source>
</evidence>
<accession>A0A9E8M1T1</accession>
<dbReference type="Gene3D" id="3.40.630.30">
    <property type="match status" value="1"/>
</dbReference>
<dbReference type="EMBL" id="CP106877">
    <property type="protein sequence ID" value="WAA12866.1"/>
    <property type="molecule type" value="Genomic_DNA"/>
</dbReference>
<sequence>MIEIRPLSTFTFGEALEIWNKSFEGYVYDQTMGLDQFIFRFGNEDLLPSLSIVAMVDGEPAGLVLNGLRTINGKKVAWNGGTGVYTKFRRHGVGKAMIQASIEIYKEQNVDLAILEAAKSNEPAIRLYKQYGYELIEELTFLKHEGALANGAFSQFKVGRYGSRRGIAIDVQHLDIGTSDVPWQTQWQGLRKDGELLVVTENGDDIAYFLFKRVYTPDGKLNTIILFHTVIIEGREDASDIAQYALNQIWGPSSLEVTRMTFNYPKKNRAVVEAMENEGFKPFTEQVLMVKPMK</sequence>
<dbReference type="SUPFAM" id="SSF55729">
    <property type="entry name" value="Acyl-CoA N-acyltransferases (Nat)"/>
    <property type="match status" value="1"/>
</dbReference>
<dbReference type="InterPro" id="IPR000182">
    <property type="entry name" value="GNAT_dom"/>
</dbReference>
<protein>
    <submittedName>
        <fullName evidence="2">GNAT family N-acetyltransferase</fullName>
    </submittedName>
</protein>
<keyword evidence="3" id="KW-1185">Reference proteome</keyword>
<dbReference type="PROSITE" id="PS51186">
    <property type="entry name" value="GNAT"/>
    <property type="match status" value="1"/>
</dbReference>
<proteinExistence type="predicted"/>
<dbReference type="GO" id="GO:0016747">
    <property type="term" value="F:acyltransferase activity, transferring groups other than amino-acyl groups"/>
    <property type="evidence" value="ECO:0007669"/>
    <property type="project" value="InterPro"/>
</dbReference>
<dbReference type="Proteomes" id="UP001164726">
    <property type="component" value="Chromosome"/>
</dbReference>
<evidence type="ECO:0000313" key="3">
    <source>
        <dbReference type="Proteomes" id="UP001164726"/>
    </source>
</evidence>
<dbReference type="RefSeq" id="WP_275420998.1">
    <property type="nucleotide sequence ID" value="NZ_CP106877.1"/>
</dbReference>
<organism evidence="2 3">
    <name type="scientific">Fervidibacillus halotolerans</name>
    <dbReference type="NCBI Taxonomy" id="2980027"/>
    <lineage>
        <taxon>Bacteria</taxon>
        <taxon>Bacillati</taxon>
        <taxon>Bacillota</taxon>
        <taxon>Bacilli</taxon>
        <taxon>Bacillales</taxon>
        <taxon>Bacillaceae</taxon>
        <taxon>Fervidibacillus</taxon>
    </lineage>
</organism>
<dbReference type="AlphaFoldDB" id="A0A9E8M1T1"/>
<name>A0A9E8M1T1_9BACI</name>
<evidence type="ECO:0000259" key="1">
    <source>
        <dbReference type="PROSITE" id="PS51186"/>
    </source>
</evidence>
<dbReference type="CDD" id="cd04301">
    <property type="entry name" value="NAT_SF"/>
    <property type="match status" value="1"/>
</dbReference>
<dbReference type="Pfam" id="PF00583">
    <property type="entry name" value="Acetyltransf_1"/>
    <property type="match status" value="1"/>
</dbReference>
<feature type="domain" description="N-acetyltransferase" evidence="1">
    <location>
        <begin position="2"/>
        <end position="155"/>
    </location>
</feature>
<dbReference type="InterPro" id="IPR016181">
    <property type="entry name" value="Acyl_CoA_acyltransferase"/>
</dbReference>
<reference evidence="2" key="1">
    <citation type="submission" date="2022-09" db="EMBL/GenBank/DDBJ databases">
        <title>Complete Genomes of Fervidibacillus albus and Fervidibacillus halotolerans isolated from tidal flat sediments.</title>
        <authorList>
            <person name="Kwon K.K."/>
            <person name="Yang S.-H."/>
            <person name="Park M.J."/>
            <person name="Oh H.-M."/>
        </authorList>
    </citation>
    <scope>NUCLEOTIDE SEQUENCE</scope>
    <source>
        <strain evidence="2">MEBiC13594</strain>
    </source>
</reference>
<gene>
    <name evidence="2" type="ORF">OE105_01590</name>
</gene>